<keyword evidence="6 12" id="KW-0999">Mitochondrion inner membrane</keyword>
<keyword evidence="14" id="KW-1185">Reference proteome</keyword>
<dbReference type="Proteomes" id="UP000886998">
    <property type="component" value="Unassembled WGS sequence"/>
</dbReference>
<dbReference type="Pfam" id="PF02271">
    <property type="entry name" value="UCR_14kD"/>
    <property type="match status" value="1"/>
</dbReference>
<comment type="subcellular location">
    <subcellularLocation>
        <location evidence="1">Mitochondrion inner membrane</location>
        <topology evidence="1">Peripheral membrane protein</topology>
        <orientation evidence="1">Matrix side</orientation>
    </subcellularLocation>
</comment>
<sequence>MALRAFIQKNIATKGVKRWFFNRMGYNKYGLYRDDLFYETPEVKEAIRRLPQDVYDARVFRIQRAFQLSLSQSLLPEHEWTKFEDDLKNHYLESLIDEVKKEIKERETWAKTH</sequence>
<dbReference type="OrthoDB" id="425749at2759"/>
<dbReference type="FunFam" id="1.10.1090.10:FF:000001">
    <property type="entry name" value="Cytochrome b-c1 complex subunit 7"/>
    <property type="match status" value="1"/>
</dbReference>
<protein>
    <recommendedName>
        <fullName evidence="3 12">Cytochrome b-c1 complex subunit 7</fullName>
    </recommendedName>
</protein>
<evidence type="ECO:0000256" key="1">
    <source>
        <dbReference type="ARBA" id="ARBA00004443"/>
    </source>
</evidence>
<evidence type="ECO:0000256" key="7">
    <source>
        <dbReference type="ARBA" id="ARBA00022982"/>
    </source>
</evidence>
<dbReference type="SUPFAM" id="SSF81524">
    <property type="entry name" value="14 kDa protein of cytochrome bc1 complex (Ubiquinol-cytochrome c reductase)"/>
    <property type="match status" value="1"/>
</dbReference>
<evidence type="ECO:0000256" key="6">
    <source>
        <dbReference type="ARBA" id="ARBA00022792"/>
    </source>
</evidence>
<evidence type="ECO:0000256" key="5">
    <source>
        <dbReference type="ARBA" id="ARBA00022660"/>
    </source>
</evidence>
<evidence type="ECO:0000256" key="9">
    <source>
        <dbReference type="ARBA" id="ARBA00023136"/>
    </source>
</evidence>
<comment type="subunit">
    <text evidence="10">Component of the ubiquinol-cytochrome c oxidoreductase (cytochrome b-c1 complex, complex III, CIII), a multisubunit enzyme composed of 3 respiratory subunits cytochrome b, cytochrome c1 and Rieske protein, 2 core protein subunits, and additional low-molecular weight protein subunits. The complex exists as an obligatory dimer and forms supercomplexes (SCs) in the inner mitochondrial membrane with cytochrome c oxidase (complex IV, CIV).</text>
</comment>
<dbReference type="GO" id="GO:0045275">
    <property type="term" value="C:respiratory chain complex III"/>
    <property type="evidence" value="ECO:0007669"/>
    <property type="project" value="InterPro"/>
</dbReference>
<evidence type="ECO:0000313" key="13">
    <source>
        <dbReference type="EMBL" id="GFS58233.1"/>
    </source>
</evidence>
<comment type="caution">
    <text evidence="13">The sequence shown here is derived from an EMBL/GenBank/DDBJ whole genome shotgun (WGS) entry which is preliminary data.</text>
</comment>
<proteinExistence type="inferred from homology"/>
<comment type="function">
    <text evidence="12">Component of the ubiquinol-cytochrome c oxidoreductase, a multisubunit transmembrane complex that is part of the mitochondrial electron transport chain which drives oxidative phosphorylation.</text>
</comment>
<comment type="subunit">
    <text evidence="11">Component of the ubiquinol-cytochrome c oxidoreductase (cytochrome b-c1 complex, complex III, CIII), a multisubunit enzyme composed of 11 subunits. The complex is composed of 3 respiratory subunits cytochrome b, cytochrome c1 and Rieske protein UQCRFS1, 2 core protein subunits UQCRC1/QCR1 and UQCRC2/QCR2, and 6 low-molecular weight protein subunits UQCRH/QCR6, UQCRB/QCR7, UQCRQ/QCR8, UQCR10/QCR9, UQCR11/QCR10 and subunit 9, the cleavage product of Rieske protein UQCRFS1. The complex exists as an obligatory dimer and forms supercomplexes (SCs) in the inner mitochondrial membrane with NADH-ubiquinone oxidoreductase (complex I, CI) and cytochrome c oxidase (complex IV, CIV), resulting in different assemblies (supercomplex SCI(1)III(2)IV(1) and megacomplex MCI(2)III(2)IV(2)).</text>
</comment>
<gene>
    <name evidence="13" type="primary">UQCRB</name>
    <name evidence="13" type="ORF">TNIN_382831</name>
</gene>
<keyword evidence="5 12" id="KW-0679">Respiratory chain</keyword>
<dbReference type="Gene3D" id="1.10.1090.10">
    <property type="entry name" value="Cytochrome b-c1 complex subunit 7"/>
    <property type="match status" value="1"/>
</dbReference>
<evidence type="ECO:0000256" key="11">
    <source>
        <dbReference type="ARBA" id="ARBA00046393"/>
    </source>
</evidence>
<dbReference type="InterPro" id="IPR036544">
    <property type="entry name" value="QCR7_sf"/>
</dbReference>
<comment type="similarity">
    <text evidence="2 12">Belongs to the UQCRB/QCR7 family.</text>
</comment>
<evidence type="ECO:0000256" key="3">
    <source>
        <dbReference type="ARBA" id="ARBA00016323"/>
    </source>
</evidence>
<evidence type="ECO:0000256" key="4">
    <source>
        <dbReference type="ARBA" id="ARBA00022448"/>
    </source>
</evidence>
<dbReference type="PIRSF" id="PIRSF000022">
    <property type="entry name" value="Bc1_14K"/>
    <property type="match status" value="1"/>
</dbReference>
<dbReference type="GO" id="GO:0005743">
    <property type="term" value="C:mitochondrial inner membrane"/>
    <property type="evidence" value="ECO:0007669"/>
    <property type="project" value="UniProtKB-SubCell"/>
</dbReference>
<keyword evidence="7 12" id="KW-0249">Electron transport</keyword>
<evidence type="ECO:0000256" key="8">
    <source>
        <dbReference type="ARBA" id="ARBA00023128"/>
    </source>
</evidence>
<evidence type="ECO:0000256" key="2">
    <source>
        <dbReference type="ARBA" id="ARBA00008554"/>
    </source>
</evidence>
<name>A0A8X6MJV3_9ARAC</name>
<dbReference type="EMBL" id="BMAV01027323">
    <property type="protein sequence ID" value="GFS58233.1"/>
    <property type="molecule type" value="Genomic_DNA"/>
</dbReference>
<keyword evidence="8 12" id="KW-0496">Mitochondrion</keyword>
<dbReference type="PANTHER" id="PTHR12022">
    <property type="entry name" value="UBIQUINOL-CYTOCHROME C REDUCTASE COMPLEX 14 KD PROTEIN"/>
    <property type="match status" value="1"/>
</dbReference>
<dbReference type="GO" id="GO:0006122">
    <property type="term" value="P:mitochondrial electron transport, ubiquinol to cytochrome c"/>
    <property type="evidence" value="ECO:0007669"/>
    <property type="project" value="InterPro"/>
</dbReference>
<accession>A0A8X6MJV3</accession>
<reference evidence="13" key="1">
    <citation type="submission" date="2020-08" db="EMBL/GenBank/DDBJ databases">
        <title>Multicomponent nature underlies the extraordinary mechanical properties of spider dragline silk.</title>
        <authorList>
            <person name="Kono N."/>
            <person name="Nakamura H."/>
            <person name="Mori M."/>
            <person name="Yoshida Y."/>
            <person name="Ohtoshi R."/>
            <person name="Malay A.D."/>
            <person name="Moran D.A.P."/>
            <person name="Tomita M."/>
            <person name="Numata K."/>
            <person name="Arakawa K."/>
        </authorList>
    </citation>
    <scope>NUCLEOTIDE SEQUENCE</scope>
</reference>
<evidence type="ECO:0000256" key="10">
    <source>
        <dbReference type="ARBA" id="ARBA00038521"/>
    </source>
</evidence>
<keyword evidence="9 12" id="KW-0472">Membrane</keyword>
<evidence type="ECO:0000313" key="14">
    <source>
        <dbReference type="Proteomes" id="UP000886998"/>
    </source>
</evidence>
<keyword evidence="4 12" id="KW-0813">Transport</keyword>
<dbReference type="AlphaFoldDB" id="A0A8X6MJV3"/>
<evidence type="ECO:0000256" key="12">
    <source>
        <dbReference type="PIRNR" id="PIRNR000022"/>
    </source>
</evidence>
<dbReference type="InterPro" id="IPR003197">
    <property type="entry name" value="QCR7"/>
</dbReference>
<organism evidence="13 14">
    <name type="scientific">Trichonephila inaurata madagascariensis</name>
    <dbReference type="NCBI Taxonomy" id="2747483"/>
    <lineage>
        <taxon>Eukaryota</taxon>
        <taxon>Metazoa</taxon>
        <taxon>Ecdysozoa</taxon>
        <taxon>Arthropoda</taxon>
        <taxon>Chelicerata</taxon>
        <taxon>Arachnida</taxon>
        <taxon>Araneae</taxon>
        <taxon>Araneomorphae</taxon>
        <taxon>Entelegynae</taxon>
        <taxon>Araneoidea</taxon>
        <taxon>Nephilidae</taxon>
        <taxon>Trichonephila</taxon>
        <taxon>Trichonephila inaurata</taxon>
    </lineage>
</organism>
<dbReference type="PANTHER" id="PTHR12022:SF0">
    <property type="entry name" value="CYTOCHROME B-C1 COMPLEX SUBUNIT 7"/>
    <property type="match status" value="1"/>
</dbReference>